<dbReference type="InterPro" id="IPR019734">
    <property type="entry name" value="TPR_rpt"/>
</dbReference>
<dbReference type="Pfam" id="PF13424">
    <property type="entry name" value="TPR_12"/>
    <property type="match status" value="1"/>
</dbReference>
<sequence length="1109" mass="121029">MMMCPRCGRENPREARFCMACGARLSQPCGACGTENPLGAGYCLTCGASLAGAETTERRIISVVFADIVGSTSLASRMDPESVRGILGEFSSAMREEASRHGGTVEKFVGDAIMAVFGLPQAHEDDPHRAVRAAVAMQRRMAALRTKIGEVHIRIGISTGEVIANPKAGPAGEFIATGETVNFAARLQQAAPPDAIVADDRTRAATHSFVRYTPLAAPKEGDFANRPRWLVFRAIDGAQIKRLSAPLLGRADEVQLLLAMYRHTVENRRHHLVALIGPAGIGKTRLAEEVLDALSRGRRPPTILRGRCPAYGDGLTFWPLAEMLEQECQISESDSPAAASEKLFAAVDRVCAPHGPEESRAVAAGLGVLLALESAERRVSLPDPREGDDPGSASTTLFQSLRKFLKAKADSVPLILLFEDLHWAEESLLDLLEQLGARGIDAPLLILCLARPELLERHPTWGQHVRNYATMSLPPLSTAQSHQLITELLKGESIPPDIRVRIQAKTEGNPFFIGETLRMLIDNRHLVRDAGGGWRWSGDPVDIRIPDTVHGIILSRIDLLPPLERRVVQDGSVAGRVFWLGSITAMGLPAPEALAALEHLRDRDLVEEHASSTVAGEREYAFTHALIPEVAYATLSKTMRSAKHLRFAGWLEGVAHYADEFLEVLAHHYEDAWRYRFETGEEAQDTARKAIHTIRRASARAKARWTLPEARRLCDRALRILHTAGLDTDVPLLLELLTDRCEVVKWLDVPDVVFEDTQRIVDAAGAAGREDLLARAWLNRAFAANDRGRLHEAEDALQRAETLFRSLGDRQGEAETLEMLGFTTEDLRGKLTSAGEAYRRALQRYGEIGNAQGVARTSVRLGRCLVNAGEIHRAEQLLAGALQLARQSHERISEAGAVVGLAIVAHLTGKPAAAVDRYQEAIAIYLELGDLMGAASAHRHLGMHHLRMGAVDEADAALQRARALRAEYGARSESAVILRGLAEASLARGNLLQAAEYAEKAMRAVSDFDQLAKATHGVTLARVRASQGREAEAERLFEAGLRVLEPSEYVVDLALALLKYGEALLVLKRRDRAAPVLRRARDLFAGMGCAFFAREVDARITPPVPSAGS</sequence>
<dbReference type="SUPFAM" id="SSF52540">
    <property type="entry name" value="P-loop containing nucleoside triphosphate hydrolases"/>
    <property type="match status" value="1"/>
</dbReference>
<feature type="coiled-coil region" evidence="3">
    <location>
        <begin position="783"/>
        <end position="810"/>
    </location>
</feature>
<dbReference type="PANTHER" id="PTHR16305">
    <property type="entry name" value="TESTICULAR SOLUBLE ADENYLYL CYCLASE"/>
    <property type="match status" value="1"/>
</dbReference>
<name>A0A537K5M3_9BACT</name>
<reference evidence="5 6" key="1">
    <citation type="journal article" date="2019" name="Nat. Microbiol.">
        <title>Mediterranean grassland soil C-N compound turnover is dependent on rainfall and depth, and is mediated by genomically divergent microorganisms.</title>
        <authorList>
            <person name="Diamond S."/>
            <person name="Andeer P.F."/>
            <person name="Li Z."/>
            <person name="Crits-Christoph A."/>
            <person name="Burstein D."/>
            <person name="Anantharaman K."/>
            <person name="Lane K.R."/>
            <person name="Thomas B.C."/>
            <person name="Pan C."/>
            <person name="Northen T.R."/>
            <person name="Banfield J.F."/>
        </authorList>
    </citation>
    <scope>NUCLEOTIDE SEQUENCE [LARGE SCALE GENOMIC DNA]</scope>
    <source>
        <strain evidence="5">NP_3</strain>
    </source>
</reference>
<dbReference type="Gene3D" id="1.25.40.10">
    <property type="entry name" value="Tetratricopeptide repeat domain"/>
    <property type="match status" value="2"/>
</dbReference>
<dbReference type="SUPFAM" id="SSF48452">
    <property type="entry name" value="TPR-like"/>
    <property type="match status" value="2"/>
</dbReference>
<dbReference type="InterPro" id="IPR027417">
    <property type="entry name" value="P-loop_NTPase"/>
</dbReference>
<dbReference type="EMBL" id="VBAK01000105">
    <property type="protein sequence ID" value="TMI91044.1"/>
    <property type="molecule type" value="Genomic_DNA"/>
</dbReference>
<gene>
    <name evidence="5" type="ORF">E6H00_04990</name>
</gene>
<dbReference type="CDD" id="cd07302">
    <property type="entry name" value="CHD"/>
    <property type="match status" value="1"/>
</dbReference>
<dbReference type="GO" id="GO:0009190">
    <property type="term" value="P:cyclic nucleotide biosynthetic process"/>
    <property type="evidence" value="ECO:0007669"/>
    <property type="project" value="InterPro"/>
</dbReference>
<keyword evidence="1" id="KW-0547">Nucleotide-binding</keyword>
<dbReference type="InterPro" id="IPR001054">
    <property type="entry name" value="A/G_cyclase"/>
</dbReference>
<dbReference type="Gene3D" id="3.30.70.1230">
    <property type="entry name" value="Nucleotide cyclase"/>
    <property type="match status" value="1"/>
</dbReference>
<evidence type="ECO:0000313" key="6">
    <source>
        <dbReference type="Proteomes" id="UP000318509"/>
    </source>
</evidence>
<feature type="domain" description="Guanylate cyclase" evidence="4">
    <location>
        <begin position="62"/>
        <end position="188"/>
    </location>
</feature>
<evidence type="ECO:0000313" key="5">
    <source>
        <dbReference type="EMBL" id="TMI91044.1"/>
    </source>
</evidence>
<dbReference type="PANTHER" id="PTHR16305:SF28">
    <property type="entry name" value="GUANYLATE CYCLASE DOMAIN-CONTAINING PROTEIN"/>
    <property type="match status" value="1"/>
</dbReference>
<keyword evidence="3" id="KW-0175">Coiled coil</keyword>
<dbReference type="SUPFAM" id="SSF55073">
    <property type="entry name" value="Nucleotide cyclase"/>
    <property type="match status" value="1"/>
</dbReference>
<organism evidence="5 6">
    <name type="scientific">Candidatus Segetimicrobium genomatis</name>
    <dbReference type="NCBI Taxonomy" id="2569760"/>
    <lineage>
        <taxon>Bacteria</taxon>
        <taxon>Bacillati</taxon>
        <taxon>Candidatus Sysuimicrobiota</taxon>
        <taxon>Candidatus Sysuimicrobiia</taxon>
        <taxon>Candidatus Sysuimicrobiales</taxon>
        <taxon>Candidatus Segetimicrobiaceae</taxon>
        <taxon>Candidatus Segetimicrobium</taxon>
    </lineage>
</organism>
<dbReference type="Pfam" id="PF12773">
    <property type="entry name" value="DZR"/>
    <property type="match status" value="1"/>
</dbReference>
<dbReference type="SMART" id="SM00044">
    <property type="entry name" value="CYCc"/>
    <property type="match status" value="1"/>
</dbReference>
<dbReference type="InterPro" id="IPR041664">
    <property type="entry name" value="AAA_16"/>
</dbReference>
<accession>A0A537K5M3</accession>
<dbReference type="SMART" id="SM00028">
    <property type="entry name" value="TPR"/>
    <property type="match status" value="6"/>
</dbReference>
<evidence type="ECO:0000256" key="1">
    <source>
        <dbReference type="ARBA" id="ARBA00022741"/>
    </source>
</evidence>
<dbReference type="GO" id="GO:0035556">
    <property type="term" value="P:intracellular signal transduction"/>
    <property type="evidence" value="ECO:0007669"/>
    <property type="project" value="InterPro"/>
</dbReference>
<dbReference type="PROSITE" id="PS50125">
    <property type="entry name" value="GUANYLATE_CYCLASE_2"/>
    <property type="match status" value="1"/>
</dbReference>
<dbReference type="Pfam" id="PF00211">
    <property type="entry name" value="Guanylate_cyc"/>
    <property type="match status" value="1"/>
</dbReference>
<dbReference type="Pfam" id="PF13191">
    <property type="entry name" value="AAA_16"/>
    <property type="match status" value="1"/>
</dbReference>
<dbReference type="Gene3D" id="3.40.50.300">
    <property type="entry name" value="P-loop containing nucleotide triphosphate hydrolases"/>
    <property type="match status" value="1"/>
</dbReference>
<dbReference type="AlphaFoldDB" id="A0A537K5M3"/>
<keyword evidence="2" id="KW-0067">ATP-binding</keyword>
<evidence type="ECO:0000256" key="3">
    <source>
        <dbReference type="SAM" id="Coils"/>
    </source>
</evidence>
<dbReference type="GO" id="GO:0005524">
    <property type="term" value="F:ATP binding"/>
    <property type="evidence" value="ECO:0007669"/>
    <property type="project" value="UniProtKB-KW"/>
</dbReference>
<dbReference type="InterPro" id="IPR029787">
    <property type="entry name" value="Nucleotide_cyclase"/>
</dbReference>
<dbReference type="GO" id="GO:0005737">
    <property type="term" value="C:cytoplasm"/>
    <property type="evidence" value="ECO:0007669"/>
    <property type="project" value="TreeGrafter"/>
</dbReference>
<evidence type="ECO:0000259" key="4">
    <source>
        <dbReference type="PROSITE" id="PS50125"/>
    </source>
</evidence>
<dbReference type="Proteomes" id="UP000318509">
    <property type="component" value="Unassembled WGS sequence"/>
</dbReference>
<dbReference type="InterPro" id="IPR011990">
    <property type="entry name" value="TPR-like_helical_dom_sf"/>
</dbReference>
<comment type="caution">
    <text evidence="5">The sequence shown here is derived from an EMBL/GenBank/DDBJ whole genome shotgun (WGS) entry which is preliminary data.</text>
</comment>
<dbReference type="InterPro" id="IPR025874">
    <property type="entry name" value="DZR"/>
</dbReference>
<dbReference type="GO" id="GO:0004016">
    <property type="term" value="F:adenylate cyclase activity"/>
    <property type="evidence" value="ECO:0007669"/>
    <property type="project" value="UniProtKB-ARBA"/>
</dbReference>
<protein>
    <submittedName>
        <fullName evidence="5">Tetratricopeptide repeat protein</fullName>
    </submittedName>
</protein>
<proteinExistence type="predicted"/>
<evidence type="ECO:0000256" key="2">
    <source>
        <dbReference type="ARBA" id="ARBA00022840"/>
    </source>
</evidence>